<dbReference type="EMBL" id="CAUWAG010000003">
    <property type="protein sequence ID" value="CAJ2500217.1"/>
    <property type="molecule type" value="Genomic_DNA"/>
</dbReference>
<keyword evidence="3" id="KW-1185">Reference proteome</keyword>
<evidence type="ECO:0000313" key="2">
    <source>
        <dbReference type="EMBL" id="CAJ2500217.1"/>
    </source>
</evidence>
<keyword evidence="1" id="KW-0472">Membrane</keyword>
<protein>
    <submittedName>
        <fullName evidence="2">Uu.00g030700.m01.CDS01</fullName>
    </submittedName>
</protein>
<dbReference type="InterPro" id="IPR021848">
    <property type="entry name" value="HODM_asu-like"/>
</dbReference>
<proteinExistence type="predicted"/>
<gene>
    <name evidence="2" type="ORF">KHLLAP_LOCUS685</name>
</gene>
<dbReference type="Pfam" id="PF11927">
    <property type="entry name" value="HODM_asu-like"/>
    <property type="match status" value="1"/>
</dbReference>
<sequence>MLAAVEFTQASKGVAFLALLGLAFSWAVLPFLQKRRQKSKVVDSAPDEPLFQTPLPTPLENFDLGSKEPQPYRPFRHGTTHVTMGIRKLDWDNWIEIDSNYLSYHDLKVSELNKDLAAHVGYVDNADTRDACFEIYEELTQYLCHRYPKMFQLKDGKLNNLLTSEVFPYPAATPTDALATSAKLIQDDIVLMVKEDDGQYHVDAAAVCLPGFWRLKEKFRMSLDELHIEAGVPHYQTKLQKSMNRFFQTMRPEKPVTRNNFFIQLDDGLHWSHRMGDQKGNEVASWATANSASLTVDELHFRSERQTLRRLPRSKAIVFTIRTYFEPIPVIAKEPHVPGRLAEAIRNWDESMSHYKGKTHWDKILLPYLDEQHEKQMESGILEKHPEAEFPY</sequence>
<dbReference type="Proteomes" id="UP001295740">
    <property type="component" value="Unassembled WGS sequence"/>
</dbReference>
<organism evidence="2 3">
    <name type="scientific">Anthostomella pinea</name>
    <dbReference type="NCBI Taxonomy" id="933095"/>
    <lineage>
        <taxon>Eukaryota</taxon>
        <taxon>Fungi</taxon>
        <taxon>Dikarya</taxon>
        <taxon>Ascomycota</taxon>
        <taxon>Pezizomycotina</taxon>
        <taxon>Sordariomycetes</taxon>
        <taxon>Xylariomycetidae</taxon>
        <taxon>Xylariales</taxon>
        <taxon>Xylariaceae</taxon>
        <taxon>Anthostomella</taxon>
    </lineage>
</organism>
<reference evidence="2" key="1">
    <citation type="submission" date="2023-10" db="EMBL/GenBank/DDBJ databases">
        <authorList>
            <person name="Hackl T."/>
        </authorList>
    </citation>
    <scope>NUCLEOTIDE SEQUENCE</scope>
</reference>
<evidence type="ECO:0000256" key="1">
    <source>
        <dbReference type="SAM" id="Phobius"/>
    </source>
</evidence>
<keyword evidence="1" id="KW-0812">Transmembrane</keyword>
<evidence type="ECO:0000313" key="3">
    <source>
        <dbReference type="Proteomes" id="UP001295740"/>
    </source>
</evidence>
<dbReference type="AlphaFoldDB" id="A0AAI8V8Y4"/>
<keyword evidence="1" id="KW-1133">Transmembrane helix</keyword>
<accession>A0AAI8V8Y4</accession>
<name>A0AAI8V8Y4_9PEZI</name>
<feature type="transmembrane region" description="Helical" evidence="1">
    <location>
        <begin position="14"/>
        <end position="32"/>
    </location>
</feature>
<comment type="caution">
    <text evidence="2">The sequence shown here is derived from an EMBL/GenBank/DDBJ whole genome shotgun (WGS) entry which is preliminary data.</text>
</comment>